<reference evidence="2 3" key="1">
    <citation type="journal article" date="2019" name="Int. J. Syst. Evol. Microbiol.">
        <title>The Global Catalogue of Microorganisms (GCM) 10K type strain sequencing project: providing services to taxonomists for standard genome sequencing and annotation.</title>
        <authorList>
            <consortium name="The Broad Institute Genomics Platform"/>
            <consortium name="The Broad Institute Genome Sequencing Center for Infectious Disease"/>
            <person name="Wu L."/>
            <person name="Ma J."/>
        </authorList>
    </citation>
    <scope>NUCLEOTIDE SEQUENCE [LARGE SCALE GENOMIC DNA]</scope>
    <source>
        <strain evidence="2 3">JCM 16034</strain>
    </source>
</reference>
<evidence type="ECO:0000313" key="2">
    <source>
        <dbReference type="EMBL" id="GAA2201271.1"/>
    </source>
</evidence>
<proteinExistence type="predicted"/>
<protein>
    <submittedName>
        <fullName evidence="2">Uncharacterized protein</fullName>
    </submittedName>
</protein>
<accession>A0ABN3BWI4</accession>
<feature type="region of interest" description="Disordered" evidence="1">
    <location>
        <begin position="26"/>
        <end position="53"/>
    </location>
</feature>
<dbReference type="Proteomes" id="UP001500432">
    <property type="component" value="Unassembled WGS sequence"/>
</dbReference>
<gene>
    <name evidence="2" type="ORF">GCM10009849_25060</name>
</gene>
<name>A0ABN3BWI4_9MICC</name>
<evidence type="ECO:0000313" key="3">
    <source>
        <dbReference type="Proteomes" id="UP001500432"/>
    </source>
</evidence>
<dbReference type="EMBL" id="BAAAQW010000006">
    <property type="protein sequence ID" value="GAA2201271.1"/>
    <property type="molecule type" value="Genomic_DNA"/>
</dbReference>
<evidence type="ECO:0000256" key="1">
    <source>
        <dbReference type="SAM" id="MobiDB-lite"/>
    </source>
</evidence>
<sequence>MYSPVSSKMTSPAVIAALVQPAKTAPMPTRANAPVCPASEGKTAPAASPKAAPVVAPITSEGANTPPEPPMPMVRLVAGIFAAARSSRNLNDVVNGS</sequence>
<comment type="caution">
    <text evidence="2">The sequence shown here is derived from an EMBL/GenBank/DDBJ whole genome shotgun (WGS) entry which is preliminary data.</text>
</comment>
<keyword evidence="3" id="KW-1185">Reference proteome</keyword>
<feature type="compositionally biased region" description="Low complexity" evidence="1">
    <location>
        <begin position="44"/>
        <end position="53"/>
    </location>
</feature>
<organism evidence="2 3">
    <name type="scientific">Sinomonas flava</name>
    <dbReference type="NCBI Taxonomy" id="496857"/>
    <lineage>
        <taxon>Bacteria</taxon>
        <taxon>Bacillati</taxon>
        <taxon>Actinomycetota</taxon>
        <taxon>Actinomycetes</taxon>
        <taxon>Micrococcales</taxon>
        <taxon>Micrococcaceae</taxon>
        <taxon>Sinomonas</taxon>
    </lineage>
</organism>